<dbReference type="PANTHER" id="PTHR35186">
    <property type="entry name" value="ANK_REP_REGION DOMAIN-CONTAINING PROTEIN"/>
    <property type="match status" value="1"/>
</dbReference>
<name>A0ABR2I2W4_9PEZI</name>
<feature type="coiled-coil region" evidence="1">
    <location>
        <begin position="67"/>
        <end position="94"/>
    </location>
</feature>
<keyword evidence="1" id="KW-0175">Coiled coil</keyword>
<feature type="signal peptide" evidence="3">
    <location>
        <begin position="1"/>
        <end position="20"/>
    </location>
</feature>
<organism evidence="4 5">
    <name type="scientific">Apiospora arundinis</name>
    <dbReference type="NCBI Taxonomy" id="335852"/>
    <lineage>
        <taxon>Eukaryota</taxon>
        <taxon>Fungi</taxon>
        <taxon>Dikarya</taxon>
        <taxon>Ascomycota</taxon>
        <taxon>Pezizomycotina</taxon>
        <taxon>Sordariomycetes</taxon>
        <taxon>Xylariomycetidae</taxon>
        <taxon>Amphisphaeriales</taxon>
        <taxon>Apiosporaceae</taxon>
        <taxon>Apiospora</taxon>
    </lineage>
</organism>
<comment type="caution">
    <text evidence="4">The sequence shown here is derived from an EMBL/GenBank/DDBJ whole genome shotgun (WGS) entry which is preliminary data.</text>
</comment>
<evidence type="ECO:0000313" key="5">
    <source>
        <dbReference type="Proteomes" id="UP001390339"/>
    </source>
</evidence>
<keyword evidence="5" id="KW-1185">Reference proteome</keyword>
<feature type="chain" id="PRO_5045122728" description="Fungal N-terminal domain-containing protein" evidence="3">
    <location>
        <begin position="21"/>
        <end position="311"/>
    </location>
</feature>
<dbReference type="Proteomes" id="UP001390339">
    <property type="component" value="Unassembled WGS sequence"/>
</dbReference>
<protein>
    <recommendedName>
        <fullName evidence="6">Fungal N-terminal domain-containing protein</fullName>
    </recommendedName>
</protein>
<reference evidence="4 5" key="1">
    <citation type="journal article" date="2024" name="IMA Fungus">
        <title>Apiospora arundinis, a panoply of carbohydrate-active enzymes and secondary metabolites.</title>
        <authorList>
            <person name="Sorensen T."/>
            <person name="Petersen C."/>
            <person name="Muurmann A.T."/>
            <person name="Christiansen J.V."/>
            <person name="Brundto M.L."/>
            <person name="Overgaard C.K."/>
            <person name="Boysen A.T."/>
            <person name="Wollenberg R.D."/>
            <person name="Larsen T.O."/>
            <person name="Sorensen J.L."/>
            <person name="Nielsen K.L."/>
            <person name="Sondergaard T.E."/>
        </authorList>
    </citation>
    <scope>NUCLEOTIDE SEQUENCE [LARGE SCALE GENOMIC DNA]</scope>
    <source>
        <strain evidence="4 5">AAU 773</strain>
    </source>
</reference>
<feature type="region of interest" description="Disordered" evidence="2">
    <location>
        <begin position="256"/>
        <end position="311"/>
    </location>
</feature>
<feature type="compositionally biased region" description="Polar residues" evidence="2">
    <location>
        <begin position="282"/>
        <end position="292"/>
    </location>
</feature>
<evidence type="ECO:0008006" key="6">
    <source>
        <dbReference type="Google" id="ProtNLM"/>
    </source>
</evidence>
<keyword evidence="3" id="KW-0732">Signal</keyword>
<gene>
    <name evidence="4" type="ORF">PGQ11_012583</name>
</gene>
<evidence type="ECO:0000256" key="3">
    <source>
        <dbReference type="SAM" id="SignalP"/>
    </source>
</evidence>
<dbReference type="PANTHER" id="PTHR35186:SF4">
    <property type="entry name" value="PRION-INHIBITION AND PROPAGATION HELO DOMAIN-CONTAINING PROTEIN"/>
    <property type="match status" value="1"/>
</dbReference>
<evidence type="ECO:0000256" key="1">
    <source>
        <dbReference type="SAM" id="Coils"/>
    </source>
</evidence>
<accession>A0ABR2I2W4</accession>
<evidence type="ECO:0000313" key="4">
    <source>
        <dbReference type="EMBL" id="KAK8856671.1"/>
    </source>
</evidence>
<dbReference type="EMBL" id="JAPCWZ010000007">
    <property type="protein sequence ID" value="KAK8856671.1"/>
    <property type="molecule type" value="Genomic_DNA"/>
</dbReference>
<sequence>MDPVSIVLTVLPFLGGAVKAYSSVRKKFRVAVDDETTIQQMLGNPQDTNWSSPELDLSLKDLLADSYEAYLKLVQEVSDTNEELEIELSEYERLSSARQKGESFKDTEKRLRNRVSIAWTKADFEKTIGSLRDLNTDLCRLRQQVFELQKPHNANLISFPSRRANAILTPGYDGLKAIRTASEGLHNALAHSWSRNAISTPAIEARHDVKLFADVKVGDGVRMNLAILCHDHHFTLRRLIEEPAWVVLQVRSKSLDKPETDISTPPDSDDDRSKKRRVRFANESSTTRNTLDQAKPRALPTRGRFAGEAAE</sequence>
<proteinExistence type="predicted"/>
<evidence type="ECO:0000256" key="2">
    <source>
        <dbReference type="SAM" id="MobiDB-lite"/>
    </source>
</evidence>